<protein>
    <submittedName>
        <fullName evidence="2">Uncharacterized protein</fullName>
    </submittedName>
</protein>
<dbReference type="AlphaFoldDB" id="A8B442"/>
<proteinExistence type="predicted"/>
<dbReference type="Proteomes" id="UP000001548">
    <property type="component" value="Unassembled WGS sequence"/>
</dbReference>
<evidence type="ECO:0000256" key="1">
    <source>
        <dbReference type="SAM" id="MobiDB-lite"/>
    </source>
</evidence>
<dbReference type="GeneID" id="5702447"/>
<dbReference type="EMBL" id="AACB03000002">
    <property type="protein sequence ID" value="KAE8303602.1"/>
    <property type="molecule type" value="Genomic_DNA"/>
</dbReference>
<dbReference type="KEGG" id="gla:GL50803_00101189"/>
<dbReference type="HOGENOM" id="CLU_704835_0_0_1"/>
<evidence type="ECO:0000313" key="3">
    <source>
        <dbReference type="Proteomes" id="UP000001548"/>
    </source>
</evidence>
<gene>
    <name evidence="2" type="ORF">GL50803_00101189</name>
</gene>
<dbReference type="RefSeq" id="XP_001709483.1">
    <property type="nucleotide sequence ID" value="XM_001709431.1"/>
</dbReference>
<feature type="region of interest" description="Disordered" evidence="1">
    <location>
        <begin position="248"/>
        <end position="279"/>
    </location>
</feature>
<dbReference type="OMA" id="LEFCNQT"/>
<name>A8B442_GIAIC</name>
<dbReference type="VEuPathDB" id="GiardiaDB:GL50803_101189"/>
<evidence type="ECO:0000313" key="2">
    <source>
        <dbReference type="EMBL" id="KAE8303602.1"/>
    </source>
</evidence>
<sequence>MTNVLAAVKALHTISRRYLQRLTFQRISFCILELLRIPQATRLIDSRTTEDVHLILKLQGPEFPPRVVYAFTSNKEYYRVLMDPTLLYGASFQTSGASSRFRGEAAMTRSFVQRTRAIVKYKELFSYDRQTRRYVTAMVVSPDSPSHFLLEQALLRCNRKITPRRPLPSAKALRARQLRMMFGLSRVSEANGGTSQESSIIRAPYQSEHVYDLLDASLLEFCNQTGLAPAHWSALSTPDVHLDFEVRSPANRSPEGSSPPIVDIARVSPQSSSPHDDTAELNLNGKVPNDFYHQQTVFLTEKIDPDLDLHFRESHSPSFSSATRVESGPVHFVTAAVPDVPTAPLSYTPTHAILTITPQTPDDVIDAFFSTGNKQEVQTILNGIGLFEELSM</sequence>
<keyword evidence="3" id="KW-1185">Reference proteome</keyword>
<accession>A8B442</accession>
<comment type="caution">
    <text evidence="2">The sequence shown here is derived from an EMBL/GenBank/DDBJ whole genome shotgun (WGS) entry which is preliminary data.</text>
</comment>
<organism evidence="2 3">
    <name type="scientific">Giardia intestinalis (strain ATCC 50803 / WB clone C6)</name>
    <name type="common">Giardia lamblia</name>
    <dbReference type="NCBI Taxonomy" id="184922"/>
    <lineage>
        <taxon>Eukaryota</taxon>
        <taxon>Metamonada</taxon>
        <taxon>Diplomonadida</taxon>
        <taxon>Hexamitidae</taxon>
        <taxon>Giardiinae</taxon>
        <taxon>Giardia</taxon>
    </lineage>
</organism>
<reference evidence="2 3" key="1">
    <citation type="journal article" date="2007" name="Science">
        <title>Genomic minimalism in the early diverging intestinal parasite Giardia lamblia.</title>
        <authorList>
            <person name="Morrison H.G."/>
            <person name="McArthur A.G."/>
            <person name="Gillin F.D."/>
            <person name="Aley S.B."/>
            <person name="Adam R.D."/>
            <person name="Olsen G.J."/>
            <person name="Best A.A."/>
            <person name="Cande W.Z."/>
            <person name="Chen F."/>
            <person name="Cipriano M.J."/>
            <person name="Davids B.J."/>
            <person name="Dawson S.C."/>
            <person name="Elmendorf H.G."/>
            <person name="Hehl A.B."/>
            <person name="Holder M.E."/>
            <person name="Huse S.M."/>
            <person name="Kim U.U."/>
            <person name="Lasek-Nesselquist E."/>
            <person name="Manning G."/>
            <person name="Nigam A."/>
            <person name="Nixon J.E."/>
            <person name="Palm D."/>
            <person name="Passamaneck N.E."/>
            <person name="Prabhu A."/>
            <person name="Reich C.I."/>
            <person name="Reiner D.S."/>
            <person name="Samuelson J."/>
            <person name="Svard S.G."/>
            <person name="Sogin M.L."/>
        </authorList>
    </citation>
    <scope>NUCLEOTIDE SEQUENCE [LARGE SCALE GENOMIC DNA]</scope>
    <source>
        <strain evidence="2 3">WB C6</strain>
    </source>
</reference>